<sequence>MKQKNSSAGFRSLSTLLHLRTAVIEQRPVLVFMAGELIGSGVIDAIDENVTFDDITEDIVYIKGERYIRNVCAFYYAR</sequence>
<keyword evidence="2" id="KW-1185">Reference proteome</keyword>
<dbReference type="Proteomes" id="UP001595715">
    <property type="component" value="Unassembled WGS sequence"/>
</dbReference>
<dbReference type="EMBL" id="JBHSAM010000036">
    <property type="protein sequence ID" value="MFC4103628.1"/>
    <property type="molecule type" value="Genomic_DNA"/>
</dbReference>
<comment type="caution">
    <text evidence="1">The sequence shown here is derived from an EMBL/GenBank/DDBJ whole genome shotgun (WGS) entry which is preliminary data.</text>
</comment>
<evidence type="ECO:0000313" key="1">
    <source>
        <dbReference type="EMBL" id="MFC4103628.1"/>
    </source>
</evidence>
<name>A0ABV8KC74_9BACL</name>
<gene>
    <name evidence="1" type="ORF">ACFOZ8_28820</name>
</gene>
<accession>A0ABV8KC74</accession>
<organism evidence="1 2">
    <name type="scientific">Paenibacillus xanthanilyticus</name>
    <dbReference type="NCBI Taxonomy" id="1783531"/>
    <lineage>
        <taxon>Bacteria</taxon>
        <taxon>Bacillati</taxon>
        <taxon>Bacillota</taxon>
        <taxon>Bacilli</taxon>
        <taxon>Bacillales</taxon>
        <taxon>Paenibacillaceae</taxon>
        <taxon>Paenibacillus</taxon>
    </lineage>
</organism>
<dbReference type="RefSeq" id="WP_377722210.1">
    <property type="nucleotide sequence ID" value="NZ_JBHSAM010000036.1"/>
</dbReference>
<reference evidence="2" key="1">
    <citation type="journal article" date="2019" name="Int. J. Syst. Evol. Microbiol.">
        <title>The Global Catalogue of Microorganisms (GCM) 10K type strain sequencing project: providing services to taxonomists for standard genome sequencing and annotation.</title>
        <authorList>
            <consortium name="The Broad Institute Genomics Platform"/>
            <consortium name="The Broad Institute Genome Sequencing Center for Infectious Disease"/>
            <person name="Wu L."/>
            <person name="Ma J."/>
        </authorList>
    </citation>
    <scope>NUCLEOTIDE SEQUENCE [LARGE SCALE GENOMIC DNA]</scope>
    <source>
        <strain evidence="2">IBRC-M 10987</strain>
    </source>
</reference>
<protein>
    <submittedName>
        <fullName evidence="1">Uncharacterized protein</fullName>
    </submittedName>
</protein>
<proteinExistence type="predicted"/>
<evidence type="ECO:0000313" key="2">
    <source>
        <dbReference type="Proteomes" id="UP001595715"/>
    </source>
</evidence>